<proteinExistence type="inferred from homology"/>
<evidence type="ECO:0000256" key="5">
    <source>
        <dbReference type="SAM" id="SignalP"/>
    </source>
</evidence>
<dbReference type="InterPro" id="IPR008972">
    <property type="entry name" value="Cupredoxin"/>
</dbReference>
<accession>A0A194VHR9</accession>
<keyword evidence="8" id="KW-1185">Reference proteome</keyword>
<dbReference type="SUPFAM" id="SSF49503">
    <property type="entry name" value="Cupredoxins"/>
    <property type="match status" value="2"/>
</dbReference>
<keyword evidence="3" id="KW-0560">Oxidoreductase</keyword>
<dbReference type="InterPro" id="IPR045087">
    <property type="entry name" value="Cu-oxidase_fam"/>
</dbReference>
<dbReference type="CDD" id="cd13854">
    <property type="entry name" value="CuRO_1_MaLCC_like"/>
    <property type="match status" value="1"/>
</dbReference>
<dbReference type="GO" id="GO:0005507">
    <property type="term" value="F:copper ion binding"/>
    <property type="evidence" value="ECO:0007669"/>
    <property type="project" value="InterPro"/>
</dbReference>
<evidence type="ECO:0000313" key="7">
    <source>
        <dbReference type="EMBL" id="KUI63542.1"/>
    </source>
</evidence>
<evidence type="ECO:0000256" key="1">
    <source>
        <dbReference type="ARBA" id="ARBA00010609"/>
    </source>
</evidence>
<dbReference type="Proteomes" id="UP000078559">
    <property type="component" value="Unassembled WGS sequence"/>
</dbReference>
<evidence type="ECO:0000313" key="8">
    <source>
        <dbReference type="Proteomes" id="UP000078559"/>
    </source>
</evidence>
<organism evidence="7 8">
    <name type="scientific">Cytospora mali</name>
    <name type="common">Apple Valsa canker fungus</name>
    <name type="synonym">Valsa mali</name>
    <dbReference type="NCBI Taxonomy" id="578113"/>
    <lineage>
        <taxon>Eukaryota</taxon>
        <taxon>Fungi</taxon>
        <taxon>Dikarya</taxon>
        <taxon>Ascomycota</taxon>
        <taxon>Pezizomycotina</taxon>
        <taxon>Sordariomycetes</taxon>
        <taxon>Sordariomycetidae</taxon>
        <taxon>Diaporthales</taxon>
        <taxon>Cytosporaceae</taxon>
        <taxon>Cytospora</taxon>
    </lineage>
</organism>
<name>A0A194VHR9_CYTMA</name>
<keyword evidence="4" id="KW-0186">Copper</keyword>
<evidence type="ECO:0000256" key="3">
    <source>
        <dbReference type="ARBA" id="ARBA00023002"/>
    </source>
</evidence>
<evidence type="ECO:0000256" key="2">
    <source>
        <dbReference type="ARBA" id="ARBA00022723"/>
    </source>
</evidence>
<keyword evidence="2" id="KW-0479">Metal-binding</keyword>
<dbReference type="OrthoDB" id="2121828at2759"/>
<dbReference type="FunFam" id="2.60.40.420:FF:000021">
    <property type="entry name" value="Extracellular dihydrogeodin oxidase/laccase"/>
    <property type="match status" value="1"/>
</dbReference>
<dbReference type="PANTHER" id="PTHR11709:SF71">
    <property type="entry name" value="OXIDOREDUCTASE TPCJ"/>
    <property type="match status" value="1"/>
</dbReference>
<dbReference type="Gene3D" id="2.60.40.420">
    <property type="entry name" value="Cupredoxins - blue copper proteins"/>
    <property type="match status" value="2"/>
</dbReference>
<evidence type="ECO:0000259" key="6">
    <source>
        <dbReference type="Pfam" id="PF07732"/>
    </source>
</evidence>
<comment type="similarity">
    <text evidence="1">Belongs to the multicopper oxidase family.</text>
</comment>
<dbReference type="Pfam" id="PF07732">
    <property type="entry name" value="Cu-oxidase_3"/>
    <property type="match status" value="1"/>
</dbReference>
<sequence length="263" mass="28484">MNELLSFLSSFASSIVAASTPSLQDVAYDPKPRQPSCANTATSRRCWGDYSIDTNYHEEAPTTNVTREYWLSVDQGDCAPDGYPTTCMTFNGTVPGPLITADWGDNLIIHVANNLETNGTAIHWHGVRQLHASHMDGVPGITQCPVAQGGSFTYSFRAMEYGTSWYHSHMGLQYVEGLLGPLILHGPSTADYDEDLGELFLSDWSHRSVFALWEVARKGVPPTMDGGLINGTNTYNCTGAGDDGCTGVVGAKHEAVFVVADRN</sequence>
<dbReference type="PANTHER" id="PTHR11709">
    <property type="entry name" value="MULTI-COPPER OXIDASE"/>
    <property type="match status" value="1"/>
</dbReference>
<dbReference type="SMR" id="A0A194VHR9"/>
<dbReference type="AlphaFoldDB" id="A0A194VHR9"/>
<feature type="signal peptide" evidence="5">
    <location>
        <begin position="1"/>
        <end position="18"/>
    </location>
</feature>
<gene>
    <name evidence="7" type="ORF">VM1G_10192</name>
</gene>
<dbReference type="GO" id="GO:0016491">
    <property type="term" value="F:oxidoreductase activity"/>
    <property type="evidence" value="ECO:0007669"/>
    <property type="project" value="UniProtKB-KW"/>
</dbReference>
<feature type="chain" id="PRO_5008266563" evidence="5">
    <location>
        <begin position="19"/>
        <end position="263"/>
    </location>
</feature>
<evidence type="ECO:0000256" key="4">
    <source>
        <dbReference type="ARBA" id="ARBA00023008"/>
    </source>
</evidence>
<keyword evidence="5" id="KW-0732">Signal</keyword>
<feature type="domain" description="Plastocyanin-like" evidence="6">
    <location>
        <begin position="73"/>
        <end position="187"/>
    </location>
</feature>
<reference evidence="7" key="1">
    <citation type="submission" date="2014-12" db="EMBL/GenBank/DDBJ databases">
        <title>Genome Sequence of Valsa Canker Pathogens Uncovers a Specific Adaption of Colonization on Woody Bark.</title>
        <authorList>
            <person name="Yin Z."/>
            <person name="Liu H."/>
            <person name="Gao X."/>
            <person name="Li Z."/>
            <person name="Song N."/>
            <person name="Ke X."/>
            <person name="Dai Q."/>
            <person name="Wu Y."/>
            <person name="Sun Y."/>
            <person name="Xu J.-R."/>
            <person name="Kang Z.K."/>
            <person name="Wang L."/>
            <person name="Huang L."/>
        </authorList>
    </citation>
    <scope>NUCLEOTIDE SEQUENCE [LARGE SCALE GENOMIC DNA]</scope>
    <source>
        <strain evidence="7">03-8</strain>
    </source>
</reference>
<dbReference type="InterPro" id="IPR011707">
    <property type="entry name" value="Cu-oxidase-like_N"/>
</dbReference>
<dbReference type="EMBL" id="KN796113">
    <property type="protein sequence ID" value="KUI63542.1"/>
    <property type="molecule type" value="Genomic_DNA"/>
</dbReference>
<protein>
    <submittedName>
        <fullName evidence="7">Laccase-2</fullName>
    </submittedName>
</protein>